<feature type="compositionally biased region" description="Polar residues" evidence="1">
    <location>
        <begin position="128"/>
        <end position="140"/>
    </location>
</feature>
<feature type="compositionally biased region" description="Basic and acidic residues" evidence="1">
    <location>
        <begin position="106"/>
        <end position="124"/>
    </location>
</feature>
<feature type="region of interest" description="Disordered" evidence="1">
    <location>
        <begin position="41"/>
        <end position="154"/>
    </location>
</feature>
<dbReference type="Proteomes" id="UP001178508">
    <property type="component" value="Chromosome 24"/>
</dbReference>
<sequence>MRLCDQTLTPLVKSSFLHKQRRLKLVSYLFARIKVQDSTRGFAQTWTKGEEEDEDEDGEEEEAEEDVVDDDDVVEEERNNTSAETEGQSSSLDDSDKVTDEPQNPKPEEQKDKPVPDGEQKADGAETSEPSTTGEENTCDGTIPANGVTDVEAKSQAVSNKKLSLFRRLSFSRSKQNQDRDQTPVEGVISGDAASPGEPHSAPSAAASSNTEPIGDRVQLTSQPPGARAPRSGACTIL</sequence>
<dbReference type="AlphaFoldDB" id="A0AAV1HLF7"/>
<accession>A0AAV1HLF7</accession>
<name>A0AAV1HLF7_XYRNO</name>
<reference evidence="2" key="1">
    <citation type="submission" date="2023-08" db="EMBL/GenBank/DDBJ databases">
        <authorList>
            <person name="Alioto T."/>
            <person name="Alioto T."/>
            <person name="Gomez Garrido J."/>
        </authorList>
    </citation>
    <scope>NUCLEOTIDE SEQUENCE</scope>
</reference>
<proteinExistence type="predicted"/>
<feature type="compositionally biased region" description="Acidic residues" evidence="1">
    <location>
        <begin position="50"/>
        <end position="75"/>
    </location>
</feature>
<dbReference type="EMBL" id="OY660887">
    <property type="protein sequence ID" value="CAJ1086887.1"/>
    <property type="molecule type" value="Genomic_DNA"/>
</dbReference>
<evidence type="ECO:0000313" key="2">
    <source>
        <dbReference type="EMBL" id="CAJ1086887.1"/>
    </source>
</evidence>
<protein>
    <submittedName>
        <fullName evidence="2">X-linked retinitis pigmentosa GTPase regulator-like isoform X2</fullName>
    </submittedName>
</protein>
<gene>
    <name evidence="2" type="ORF">XNOV1_A012596</name>
</gene>
<feature type="compositionally biased region" description="Polar residues" evidence="1">
    <location>
        <begin position="80"/>
        <end position="92"/>
    </location>
</feature>
<feature type="region of interest" description="Disordered" evidence="1">
    <location>
        <begin position="170"/>
        <end position="238"/>
    </location>
</feature>
<keyword evidence="3" id="KW-1185">Reference proteome</keyword>
<feature type="compositionally biased region" description="Low complexity" evidence="1">
    <location>
        <begin position="193"/>
        <end position="209"/>
    </location>
</feature>
<evidence type="ECO:0000313" key="3">
    <source>
        <dbReference type="Proteomes" id="UP001178508"/>
    </source>
</evidence>
<evidence type="ECO:0000256" key="1">
    <source>
        <dbReference type="SAM" id="MobiDB-lite"/>
    </source>
</evidence>
<organism evidence="2 3">
    <name type="scientific">Xyrichtys novacula</name>
    <name type="common">Pearly razorfish</name>
    <name type="synonym">Hemipteronotus novacula</name>
    <dbReference type="NCBI Taxonomy" id="13765"/>
    <lineage>
        <taxon>Eukaryota</taxon>
        <taxon>Metazoa</taxon>
        <taxon>Chordata</taxon>
        <taxon>Craniata</taxon>
        <taxon>Vertebrata</taxon>
        <taxon>Euteleostomi</taxon>
        <taxon>Actinopterygii</taxon>
        <taxon>Neopterygii</taxon>
        <taxon>Teleostei</taxon>
        <taxon>Neoteleostei</taxon>
        <taxon>Acanthomorphata</taxon>
        <taxon>Eupercaria</taxon>
        <taxon>Labriformes</taxon>
        <taxon>Labridae</taxon>
        <taxon>Xyrichtys</taxon>
    </lineage>
</organism>